<dbReference type="SUPFAM" id="SSF109854">
    <property type="entry name" value="DinB/YfiT-like putative metalloenzymes"/>
    <property type="match status" value="1"/>
</dbReference>
<dbReference type="InterPro" id="IPR034660">
    <property type="entry name" value="DinB/YfiT-like"/>
</dbReference>
<dbReference type="AlphaFoldDB" id="A0A285JXK8"/>
<gene>
    <name evidence="2" type="ORF">SAMN05421748_127115</name>
</gene>
<evidence type="ECO:0000313" key="2">
    <source>
        <dbReference type="EMBL" id="SNY65028.1"/>
    </source>
</evidence>
<sequence length="208" mass="22641">MTIDDRLTTLDALWSVWAATGRTLNDADWDKPTRLDDWTVRHLWAHAAQWPFGFAVLVEQWVTDAPATHASAAALMAEFNAPDGVANTMRSHVASAGREDSTKYTVEQLVTQFASTGPTAIEAARKLGPVRVNYFGRAVMPLEEAVSIGILETTIHLLDVQRALDLEPDVPAESLHHTAAVLSQIAPPIDFIEATTGRASTDLFPVLS</sequence>
<dbReference type="OrthoDB" id="3677409at2"/>
<evidence type="ECO:0000259" key="1">
    <source>
        <dbReference type="Pfam" id="PF11716"/>
    </source>
</evidence>
<proteinExistence type="predicted"/>
<dbReference type="EMBL" id="OBDY01000027">
    <property type="protein sequence ID" value="SNY65028.1"/>
    <property type="molecule type" value="Genomic_DNA"/>
</dbReference>
<dbReference type="Pfam" id="PF11716">
    <property type="entry name" value="MDMPI_N"/>
    <property type="match status" value="1"/>
</dbReference>
<reference evidence="2 3" key="1">
    <citation type="submission" date="2017-09" db="EMBL/GenBank/DDBJ databases">
        <authorList>
            <person name="Ehlers B."/>
            <person name="Leendertz F.H."/>
        </authorList>
    </citation>
    <scope>NUCLEOTIDE SEQUENCE [LARGE SCALE GENOMIC DNA]</scope>
    <source>
        <strain evidence="2 3">CGMCC 4.6857</strain>
    </source>
</reference>
<feature type="domain" description="Mycothiol-dependent maleylpyruvate isomerase metal-binding" evidence="1">
    <location>
        <begin position="10"/>
        <end position="161"/>
    </location>
</feature>
<accession>A0A285JXK8</accession>
<name>A0A285JXK8_9ACTN</name>
<dbReference type="Proteomes" id="UP000219612">
    <property type="component" value="Unassembled WGS sequence"/>
</dbReference>
<keyword evidence="3" id="KW-1185">Reference proteome</keyword>
<dbReference type="GO" id="GO:0046872">
    <property type="term" value="F:metal ion binding"/>
    <property type="evidence" value="ECO:0007669"/>
    <property type="project" value="InterPro"/>
</dbReference>
<organism evidence="2 3">
    <name type="scientific">Paractinoplanes atraurantiacus</name>
    <dbReference type="NCBI Taxonomy" id="1036182"/>
    <lineage>
        <taxon>Bacteria</taxon>
        <taxon>Bacillati</taxon>
        <taxon>Actinomycetota</taxon>
        <taxon>Actinomycetes</taxon>
        <taxon>Micromonosporales</taxon>
        <taxon>Micromonosporaceae</taxon>
        <taxon>Paractinoplanes</taxon>
    </lineage>
</organism>
<dbReference type="InterPro" id="IPR024344">
    <property type="entry name" value="MDMPI_metal-binding"/>
</dbReference>
<dbReference type="Gene3D" id="1.20.120.450">
    <property type="entry name" value="dinb family like domain"/>
    <property type="match status" value="1"/>
</dbReference>
<dbReference type="InterPro" id="IPR017517">
    <property type="entry name" value="Maleyloyr_isom"/>
</dbReference>
<dbReference type="NCBIfam" id="TIGR03083">
    <property type="entry name" value="maleylpyruvate isomerase family mycothiol-dependent enzyme"/>
    <property type="match status" value="1"/>
</dbReference>
<protein>
    <submittedName>
        <fullName evidence="2">TIGR03083 family protein</fullName>
    </submittedName>
</protein>
<evidence type="ECO:0000313" key="3">
    <source>
        <dbReference type="Proteomes" id="UP000219612"/>
    </source>
</evidence>
<dbReference type="RefSeq" id="WP_097327237.1">
    <property type="nucleotide sequence ID" value="NZ_OBDY01000027.1"/>
</dbReference>